<feature type="transmembrane region" description="Helical" evidence="5">
    <location>
        <begin position="21"/>
        <end position="48"/>
    </location>
</feature>
<dbReference type="InterPro" id="IPR000595">
    <property type="entry name" value="cNMP-bd_dom"/>
</dbReference>
<evidence type="ECO:0000313" key="8">
    <source>
        <dbReference type="EMBL" id="QIP06923.1"/>
    </source>
</evidence>
<feature type="transmembrane region" description="Helical" evidence="5">
    <location>
        <begin position="114"/>
        <end position="138"/>
    </location>
</feature>
<dbReference type="PANTHER" id="PTHR43310:SF1">
    <property type="entry name" value="SULFATE TRANSPORTER YBAR-RELATED"/>
    <property type="match status" value="1"/>
</dbReference>
<gene>
    <name evidence="8" type="ORF">HAV00_11940</name>
</gene>
<feature type="transmembrane region" description="Helical" evidence="5">
    <location>
        <begin position="315"/>
        <end position="336"/>
    </location>
</feature>
<dbReference type="PROSITE" id="PS50042">
    <property type="entry name" value="CNMP_BINDING_3"/>
    <property type="match status" value="1"/>
</dbReference>
<reference evidence="8 9" key="1">
    <citation type="journal article" date="2020" name="Int. J. Syst. Evol. Microbiol.">
        <title>Description and complete genome sequences of Bradyrhizobium symbiodeficiens sp. nov., a non-symbiotic bacterium associated with legumes native to Canada.</title>
        <authorList>
            <person name="Bromfield E.S.P."/>
            <person name="Cloutier S."/>
            <person name="Nguyen H.D.T."/>
        </authorList>
    </citation>
    <scope>NUCLEOTIDE SEQUENCE [LARGE SCALE GENOMIC DNA]</scope>
    <source>
        <strain evidence="8 9">101S1MB</strain>
    </source>
</reference>
<dbReference type="InterPro" id="IPR002645">
    <property type="entry name" value="STAS_dom"/>
</dbReference>
<dbReference type="CDD" id="cd07042">
    <property type="entry name" value="STAS_SulP_like_sulfate_transporter"/>
    <property type="match status" value="1"/>
</dbReference>
<dbReference type="EMBL" id="CP050066">
    <property type="protein sequence ID" value="QIP06923.1"/>
    <property type="molecule type" value="Genomic_DNA"/>
</dbReference>
<dbReference type="PROSITE" id="PS50801">
    <property type="entry name" value="STAS"/>
    <property type="match status" value="1"/>
</dbReference>
<feature type="domain" description="Cyclic nucleotide-binding" evidence="6">
    <location>
        <begin position="622"/>
        <end position="721"/>
    </location>
</feature>
<dbReference type="SUPFAM" id="SSF52091">
    <property type="entry name" value="SpoIIaa-like"/>
    <property type="match status" value="1"/>
</dbReference>
<feature type="transmembrane region" description="Helical" evidence="5">
    <location>
        <begin position="215"/>
        <end position="234"/>
    </location>
</feature>
<dbReference type="InterPro" id="IPR036513">
    <property type="entry name" value="STAS_dom_sf"/>
</dbReference>
<dbReference type="InterPro" id="IPR018488">
    <property type="entry name" value="cNMP-bd_CS"/>
</dbReference>
<name>A0A6G9A3Y2_9BRAD</name>
<feature type="transmembrane region" description="Helical" evidence="5">
    <location>
        <begin position="406"/>
        <end position="438"/>
    </location>
</feature>
<dbReference type="InterPro" id="IPR052706">
    <property type="entry name" value="Membrane-Transporter-like"/>
</dbReference>
<keyword evidence="2 5" id="KW-0812">Transmembrane</keyword>
<dbReference type="Pfam" id="PF00916">
    <property type="entry name" value="Sulfate_transp"/>
    <property type="match status" value="1"/>
</dbReference>
<dbReference type="Pfam" id="PF01740">
    <property type="entry name" value="STAS"/>
    <property type="match status" value="1"/>
</dbReference>
<dbReference type="SUPFAM" id="SSF51206">
    <property type="entry name" value="cAMP-binding domain-like"/>
    <property type="match status" value="1"/>
</dbReference>
<feature type="transmembrane region" description="Helical" evidence="5">
    <location>
        <begin position="54"/>
        <end position="74"/>
    </location>
</feature>
<dbReference type="Gene3D" id="2.60.120.10">
    <property type="entry name" value="Jelly Rolls"/>
    <property type="match status" value="1"/>
</dbReference>
<dbReference type="SMART" id="SM00100">
    <property type="entry name" value="cNMP"/>
    <property type="match status" value="1"/>
</dbReference>
<dbReference type="PANTHER" id="PTHR43310">
    <property type="entry name" value="SULFATE TRANSPORTER YBAR-RELATED"/>
    <property type="match status" value="1"/>
</dbReference>
<comment type="subcellular location">
    <subcellularLocation>
        <location evidence="1">Membrane</location>
        <topology evidence="1">Multi-pass membrane protein</topology>
    </subcellularLocation>
</comment>
<feature type="transmembrane region" description="Helical" evidence="5">
    <location>
        <begin position="277"/>
        <end position="303"/>
    </location>
</feature>
<feature type="transmembrane region" description="Helical" evidence="5">
    <location>
        <begin position="185"/>
        <end position="208"/>
    </location>
</feature>
<evidence type="ECO:0000256" key="2">
    <source>
        <dbReference type="ARBA" id="ARBA00022692"/>
    </source>
</evidence>
<feature type="transmembrane region" description="Helical" evidence="5">
    <location>
        <begin position="150"/>
        <end position="173"/>
    </location>
</feature>
<organism evidence="8 9">
    <name type="scientific">Bradyrhizobium symbiodeficiens</name>
    <dbReference type="NCBI Taxonomy" id="1404367"/>
    <lineage>
        <taxon>Bacteria</taxon>
        <taxon>Pseudomonadati</taxon>
        <taxon>Pseudomonadota</taxon>
        <taxon>Alphaproteobacteria</taxon>
        <taxon>Hyphomicrobiales</taxon>
        <taxon>Nitrobacteraceae</taxon>
        <taxon>Bradyrhizobium</taxon>
    </lineage>
</organism>
<dbReference type="RefSeq" id="WP_166467681.1">
    <property type="nucleotide sequence ID" value="NZ_CP050066.2"/>
</dbReference>
<evidence type="ECO:0000256" key="3">
    <source>
        <dbReference type="ARBA" id="ARBA00022989"/>
    </source>
</evidence>
<evidence type="ECO:0000256" key="1">
    <source>
        <dbReference type="ARBA" id="ARBA00004141"/>
    </source>
</evidence>
<keyword evidence="4 5" id="KW-0472">Membrane</keyword>
<dbReference type="InterPro" id="IPR018490">
    <property type="entry name" value="cNMP-bd_dom_sf"/>
</dbReference>
<accession>A0A6G9A3Y2</accession>
<dbReference type="GO" id="GO:0016020">
    <property type="term" value="C:membrane"/>
    <property type="evidence" value="ECO:0007669"/>
    <property type="project" value="UniProtKB-SubCell"/>
</dbReference>
<keyword evidence="3 5" id="KW-1133">Transmembrane helix</keyword>
<feature type="transmembrane region" description="Helical" evidence="5">
    <location>
        <begin position="356"/>
        <end position="385"/>
    </location>
</feature>
<evidence type="ECO:0000256" key="4">
    <source>
        <dbReference type="ARBA" id="ARBA00023136"/>
    </source>
</evidence>
<evidence type="ECO:0000256" key="5">
    <source>
        <dbReference type="SAM" id="Phobius"/>
    </source>
</evidence>
<dbReference type="Pfam" id="PF00027">
    <property type="entry name" value="cNMP_binding"/>
    <property type="match status" value="1"/>
</dbReference>
<dbReference type="PROSITE" id="PS00889">
    <property type="entry name" value="CNMP_BINDING_2"/>
    <property type="match status" value="1"/>
</dbReference>
<dbReference type="InterPro" id="IPR011547">
    <property type="entry name" value="SLC26A/SulP_dom"/>
</dbReference>
<protein>
    <submittedName>
        <fullName evidence="8">SulP family inorganic anion transporter</fullName>
    </submittedName>
</protein>
<feature type="domain" description="STAS" evidence="7">
    <location>
        <begin position="479"/>
        <end position="578"/>
    </location>
</feature>
<evidence type="ECO:0000259" key="7">
    <source>
        <dbReference type="PROSITE" id="PS50801"/>
    </source>
</evidence>
<dbReference type="Gene3D" id="3.30.750.24">
    <property type="entry name" value="STAS domain"/>
    <property type="match status" value="1"/>
</dbReference>
<dbReference type="CDD" id="cd00038">
    <property type="entry name" value="CAP_ED"/>
    <property type="match status" value="1"/>
</dbReference>
<dbReference type="InterPro" id="IPR014710">
    <property type="entry name" value="RmlC-like_jellyroll"/>
</dbReference>
<sequence length="738" mass="79669">MTDPAIIFSPAPRFNPSLKRALNDILGGSAASVLTVTFGLSYSLLIFAGPLSPYLSFGIAATFISSAVLAAVIALGSSLPFAIAAPDSSTAAMTGILAASLVERIETASLPAPLLSSVLITLGLSTILTGFVLCGLGLTRMGRAIRYVPYPVVGGFLGATGFVIVMGAIRVITDHPVEFATLRRVANGVALLELGAACAMALVLYLTWHRSRSPFGLPIILIGGMLTAHVAFWASGISLEQARALGWTFRPPPQAAFMLPWHIDELARYPWSAVPDLLGNLVAVIFVAASSTLFNTTGIEVAVHREANLERELNVTGAANMLTGALGGYAGCISVSRSVLNFGAGGRGRLSGLTVAAMSLLMLAVAPELLGFMPKFVLGGLLLYLGADQLHKWIIESRKRLSKLEYLSLIAIIVIIIGWGFVPGILIGVIIGCATFAFSAARVESIKYSFDGAEFRSSLDRSRDDQEVLLAHGGKIQGLNLQSYLFFGSANRLYQHVKQLLQERPECRYLLFDFKLVTGVDSSAAYSFAQIKRSAHDLGVELILVHLPAAAEKVLRSSDFVGDGVTIIPELDHALEWCENELIAQHQGLEQEEASLRGWFTRILDSEDDADRLIHRCQRIEVEAGEIIVRAGDPADSMHFILEGRVGIMVPAEEDRTTRVRSLGRYTTIGEMGLVSNTPRSATIQAEVDSVLYVLNTRQFDAIRDEDPALSHKLLTYFVSVMAERLTFANRTIAVLRR</sequence>
<evidence type="ECO:0000313" key="9">
    <source>
        <dbReference type="Proteomes" id="UP000500895"/>
    </source>
</evidence>
<dbReference type="Proteomes" id="UP000500895">
    <property type="component" value="Chromosome"/>
</dbReference>
<proteinExistence type="predicted"/>
<dbReference type="AlphaFoldDB" id="A0A6G9A3Y2"/>
<evidence type="ECO:0000259" key="6">
    <source>
        <dbReference type="PROSITE" id="PS50042"/>
    </source>
</evidence>